<proteinExistence type="predicted"/>
<dbReference type="Proteomes" id="UP000054845">
    <property type="component" value="Unassembled WGS sequence"/>
</dbReference>
<evidence type="ECO:0000256" key="1">
    <source>
        <dbReference type="SAM" id="SignalP"/>
    </source>
</evidence>
<name>A0A0P1BDD1_9BASI</name>
<reference evidence="2 3" key="1">
    <citation type="submission" date="2014-09" db="EMBL/GenBank/DDBJ databases">
        <authorList>
            <person name="Magalhaes I.L.F."/>
            <person name="Oliveira U."/>
            <person name="Santos F.R."/>
            <person name="Vidigal T.H.D.A."/>
            <person name="Brescovit A.D."/>
            <person name="Santos A.J."/>
        </authorList>
    </citation>
    <scope>NUCLEOTIDE SEQUENCE [LARGE SCALE GENOMIC DNA]</scope>
</reference>
<dbReference type="SUPFAM" id="SSF50630">
    <property type="entry name" value="Acid proteases"/>
    <property type="match status" value="1"/>
</dbReference>
<accession>A0A0P1BDD1</accession>
<keyword evidence="1" id="KW-0732">Signal</keyword>
<dbReference type="InterPro" id="IPR021109">
    <property type="entry name" value="Peptidase_aspartic_dom_sf"/>
</dbReference>
<dbReference type="STRING" id="401625.A0A0P1BDD1"/>
<dbReference type="AlphaFoldDB" id="A0A0P1BDD1"/>
<dbReference type="OrthoDB" id="15189at2759"/>
<organism evidence="2 3">
    <name type="scientific">Ceraceosorus bombacis</name>
    <dbReference type="NCBI Taxonomy" id="401625"/>
    <lineage>
        <taxon>Eukaryota</taxon>
        <taxon>Fungi</taxon>
        <taxon>Dikarya</taxon>
        <taxon>Basidiomycota</taxon>
        <taxon>Ustilaginomycotina</taxon>
        <taxon>Exobasidiomycetes</taxon>
        <taxon>Ceraceosorales</taxon>
        <taxon>Ceraceosoraceae</taxon>
        <taxon>Ceraceosorus</taxon>
    </lineage>
</organism>
<keyword evidence="3" id="KW-1185">Reference proteome</keyword>
<dbReference type="Gene3D" id="2.40.70.10">
    <property type="entry name" value="Acid Proteases"/>
    <property type="match status" value="1"/>
</dbReference>
<protein>
    <submittedName>
        <fullName evidence="2">Aspartic peptidase domain</fullName>
    </submittedName>
</protein>
<evidence type="ECO:0000313" key="3">
    <source>
        <dbReference type="Proteomes" id="UP000054845"/>
    </source>
</evidence>
<feature type="chain" id="PRO_5006059419" evidence="1">
    <location>
        <begin position="20"/>
        <end position="297"/>
    </location>
</feature>
<sequence>MRAFRSLLCLAALTATASSVPMVYKDGFWFTKVKVGEAQLNLLMDTGGGPILVNPGLYKPSSASGPAPGKGQHSWLLYESTEKDGSGTQNFTMRFHEETVSLPGSALSASKIVIGVLDDDSPALPGDGLIGFDNVNMWNYSTAFVPTSCAQGTLKPCKFGLQLNSDDTGAFITDDRLMQGPKEMATIGNGNKGSALDRKAFGWIAQNTSQVIQVTVGGVPVIGSSVDNFQVDSGTANTVMTPALATLHAVPTSHPQGYKIDGVQFDFLPQHIVARRDVAAERCYAGVVGDKNANSPM</sequence>
<dbReference type="EMBL" id="CCYA01000238">
    <property type="protein sequence ID" value="CEH14040.1"/>
    <property type="molecule type" value="Genomic_DNA"/>
</dbReference>
<feature type="signal peptide" evidence="1">
    <location>
        <begin position="1"/>
        <end position="19"/>
    </location>
</feature>
<evidence type="ECO:0000313" key="2">
    <source>
        <dbReference type="EMBL" id="CEH14040.1"/>
    </source>
</evidence>